<dbReference type="RefSeq" id="WP_183322073.1">
    <property type="nucleotide sequence ID" value="NZ_JACHVQ010000003.1"/>
</dbReference>
<dbReference type="Gene3D" id="3.40.50.720">
    <property type="entry name" value="NAD(P)-binding Rossmann-like Domain"/>
    <property type="match status" value="1"/>
</dbReference>
<evidence type="ECO:0000313" key="3">
    <source>
        <dbReference type="Proteomes" id="UP000559182"/>
    </source>
</evidence>
<dbReference type="PANTHER" id="PTHR12126">
    <property type="entry name" value="NADH-UBIQUINONE OXIDOREDUCTASE 39 KDA SUBUNIT-RELATED"/>
    <property type="match status" value="1"/>
</dbReference>
<evidence type="ECO:0000259" key="1">
    <source>
        <dbReference type="Pfam" id="PF13460"/>
    </source>
</evidence>
<reference evidence="2 3" key="1">
    <citation type="submission" date="2020-08" db="EMBL/GenBank/DDBJ databases">
        <title>Sequencing the genomes of 1000 actinobacteria strains.</title>
        <authorList>
            <person name="Klenk H.-P."/>
        </authorList>
    </citation>
    <scope>NUCLEOTIDE SEQUENCE [LARGE SCALE GENOMIC DNA]</scope>
    <source>
        <strain evidence="2 3">DSM 105369</strain>
    </source>
</reference>
<dbReference type="InterPro" id="IPR051207">
    <property type="entry name" value="ComplexI_NDUFA9_subunit"/>
</dbReference>
<accession>A0A839NDA2</accession>
<proteinExistence type="predicted"/>
<dbReference type="SUPFAM" id="SSF51735">
    <property type="entry name" value="NAD(P)-binding Rossmann-fold domains"/>
    <property type="match status" value="1"/>
</dbReference>
<dbReference type="AlphaFoldDB" id="A0A839NDA2"/>
<dbReference type="InterPro" id="IPR016040">
    <property type="entry name" value="NAD(P)-bd_dom"/>
</dbReference>
<evidence type="ECO:0000313" key="2">
    <source>
        <dbReference type="EMBL" id="MBB2893606.1"/>
    </source>
</evidence>
<dbReference type="GO" id="GO:0044877">
    <property type="term" value="F:protein-containing complex binding"/>
    <property type="evidence" value="ECO:0007669"/>
    <property type="project" value="TreeGrafter"/>
</dbReference>
<dbReference type="CDD" id="cd05243">
    <property type="entry name" value="SDR_a5"/>
    <property type="match status" value="1"/>
</dbReference>
<keyword evidence="3" id="KW-1185">Reference proteome</keyword>
<protein>
    <submittedName>
        <fullName evidence="2">Uncharacterized protein YbjT (DUF2867 family)</fullName>
    </submittedName>
</protein>
<sequence>MASDRRSDSAPPIDGRRVLVAGATGYLGGYLVQALLAAGCRVRVLVRRAEQAQSFPDTVDVFVGQVTEPATLSGVADDVDVVFSALGITRQRDGVKYLDVDYRGNLALLRAAEKAVVTRFVYVSVLHGRELRHRVRLVAAKEKFVDALTASPISAVVVRPTGYFSDMGEFLAMAGRGAVSLIGDGQHRINPISGRDVATACLAAAGSSATDVPVGGPDVLTYEGIARAAFAAHGTSPRIRHLPRGPVVAAVRVLARCTPEHVHGPAQFLTAVLTHDMVAPAAGSDRLADHFAQQVADGGRGTTTDRIGTAK</sequence>
<name>A0A839NDA2_9MICO</name>
<feature type="domain" description="NAD(P)-binding" evidence="1">
    <location>
        <begin position="22"/>
        <end position="205"/>
    </location>
</feature>
<dbReference type="InterPro" id="IPR036291">
    <property type="entry name" value="NAD(P)-bd_dom_sf"/>
</dbReference>
<comment type="caution">
    <text evidence="2">The sequence shown here is derived from an EMBL/GenBank/DDBJ whole genome shotgun (WGS) entry which is preliminary data.</text>
</comment>
<dbReference type="Pfam" id="PF13460">
    <property type="entry name" value="NAD_binding_10"/>
    <property type="match status" value="1"/>
</dbReference>
<gene>
    <name evidence="2" type="ORF">FHU39_003637</name>
</gene>
<dbReference type="EMBL" id="JACHVQ010000003">
    <property type="protein sequence ID" value="MBB2893606.1"/>
    <property type="molecule type" value="Genomic_DNA"/>
</dbReference>
<dbReference type="Proteomes" id="UP000559182">
    <property type="component" value="Unassembled WGS sequence"/>
</dbReference>
<organism evidence="2 3">
    <name type="scientific">Flexivirga oryzae</name>
    <dbReference type="NCBI Taxonomy" id="1794944"/>
    <lineage>
        <taxon>Bacteria</taxon>
        <taxon>Bacillati</taxon>
        <taxon>Actinomycetota</taxon>
        <taxon>Actinomycetes</taxon>
        <taxon>Micrococcales</taxon>
        <taxon>Dermacoccaceae</taxon>
        <taxon>Flexivirga</taxon>
    </lineage>
</organism>
<dbReference type="PANTHER" id="PTHR12126:SF11">
    <property type="entry name" value="NADH DEHYDROGENASE [UBIQUINONE] 1 ALPHA SUBCOMPLEX SUBUNIT 9, MITOCHONDRIAL"/>
    <property type="match status" value="1"/>
</dbReference>